<dbReference type="RefSeq" id="XP_015656867.1">
    <property type="nucleotide sequence ID" value="XM_015804293.1"/>
</dbReference>
<dbReference type="OMA" id="ASICETQ"/>
<dbReference type="Proteomes" id="UP000037923">
    <property type="component" value="Unassembled WGS sequence"/>
</dbReference>
<dbReference type="GeneID" id="26906346"/>
<evidence type="ECO:0000313" key="3">
    <source>
        <dbReference type="EMBL" id="KPA78428.1"/>
    </source>
</evidence>
<feature type="region of interest" description="Disordered" evidence="2">
    <location>
        <begin position="165"/>
        <end position="187"/>
    </location>
</feature>
<gene>
    <name evidence="3" type="ORF">ABB37_06057</name>
</gene>
<evidence type="ECO:0000313" key="4">
    <source>
        <dbReference type="Proteomes" id="UP000037923"/>
    </source>
</evidence>
<sequence length="292" mass="33255">MRSHNPQLANDVEASVSDEVRVCVERNQDLIDCLLARRAQDERRCDLYQRIQQTYESQQRLLETATAALQKELLVTLERLYTLDQQRTRKLNSSRVKPAAHSTIPPTYDAAQQLRASICETQRFNEALRIELAKYASRCDCLRQIAQEKEICCCGLYDAINSGRTRTSTHAGPSRSAVPPVPHTGGADALGAAEDARTCAEALVMDTTQFYQRAFAAARDDVVDYIALQDEFYAHLQRPPSHVAAATSFEVSSMNSVQIFLNTYTQLRRREQERYQELLRTLTRLLREPREE</sequence>
<feature type="coiled-coil region" evidence="1">
    <location>
        <begin position="261"/>
        <end position="288"/>
    </location>
</feature>
<comment type="caution">
    <text evidence="3">The sequence shown here is derived from an EMBL/GenBank/DDBJ whole genome shotgun (WGS) entry which is preliminary data.</text>
</comment>
<protein>
    <submittedName>
        <fullName evidence="3">Uncharacterized protein</fullName>
    </submittedName>
</protein>
<dbReference type="EMBL" id="LGTL01000013">
    <property type="protein sequence ID" value="KPA78428.1"/>
    <property type="molecule type" value="Genomic_DNA"/>
</dbReference>
<name>A0A0N0VEI0_LEPPY</name>
<dbReference type="AlphaFoldDB" id="A0A0N0VEI0"/>
<organism evidence="3 4">
    <name type="scientific">Leptomonas pyrrhocoris</name>
    <name type="common">Firebug parasite</name>
    <dbReference type="NCBI Taxonomy" id="157538"/>
    <lineage>
        <taxon>Eukaryota</taxon>
        <taxon>Discoba</taxon>
        <taxon>Euglenozoa</taxon>
        <taxon>Kinetoplastea</taxon>
        <taxon>Metakinetoplastina</taxon>
        <taxon>Trypanosomatida</taxon>
        <taxon>Trypanosomatidae</taxon>
        <taxon>Leishmaniinae</taxon>
        <taxon>Leptomonas</taxon>
    </lineage>
</organism>
<proteinExistence type="predicted"/>
<keyword evidence="1" id="KW-0175">Coiled coil</keyword>
<accession>A0A0N0VEI0</accession>
<keyword evidence="4" id="KW-1185">Reference proteome</keyword>
<evidence type="ECO:0000256" key="1">
    <source>
        <dbReference type="SAM" id="Coils"/>
    </source>
</evidence>
<dbReference type="OrthoDB" id="10511478at2759"/>
<dbReference type="VEuPathDB" id="TriTrypDB:LpyrH10_13_0020"/>
<reference evidence="3 4" key="1">
    <citation type="submission" date="2015-07" db="EMBL/GenBank/DDBJ databases">
        <title>High-quality genome of monoxenous trypanosomatid Leptomonas pyrrhocoris.</title>
        <authorList>
            <person name="Flegontov P."/>
            <person name="Butenko A."/>
            <person name="Firsov S."/>
            <person name="Vlcek C."/>
            <person name="Logacheva M.D."/>
            <person name="Field M."/>
            <person name="Filatov D."/>
            <person name="Flegontova O."/>
            <person name="Gerasimov E."/>
            <person name="Jackson A.P."/>
            <person name="Kelly S."/>
            <person name="Opperdoes F."/>
            <person name="O'Reilly A."/>
            <person name="Votypka J."/>
            <person name="Yurchenko V."/>
            <person name="Lukes J."/>
        </authorList>
    </citation>
    <scope>NUCLEOTIDE SEQUENCE [LARGE SCALE GENOMIC DNA]</scope>
    <source>
        <strain evidence="3">H10</strain>
    </source>
</reference>
<evidence type="ECO:0000256" key="2">
    <source>
        <dbReference type="SAM" id="MobiDB-lite"/>
    </source>
</evidence>